<feature type="region of interest" description="Disordered" evidence="3">
    <location>
        <begin position="55"/>
        <end position="80"/>
    </location>
</feature>
<evidence type="ECO:0000256" key="2">
    <source>
        <dbReference type="ARBA" id="ARBA00022679"/>
    </source>
</evidence>
<dbReference type="InterPro" id="IPR006598">
    <property type="entry name" value="CAP10"/>
</dbReference>
<keyword evidence="4" id="KW-0472">Membrane</keyword>
<comment type="similarity">
    <text evidence="1">Belongs to the glycosyltransferase 90 family.</text>
</comment>
<dbReference type="Pfam" id="PF05686">
    <property type="entry name" value="Glyco_transf_90"/>
    <property type="match status" value="1"/>
</dbReference>
<name>A0AAW1TB21_9CHLO</name>
<sequence length="442" mass="50226">MTEHEASSLLRAVTASPTQKAGLPRLVLGGSLAGLLLVSLGLILLYVPRPAPFQAREPEQQQQQQQQQQQSPRIHPPAVHPHEKDLLSQIAVDLSPFNDSRISSGISLQQVERVYCNNDQGGFRLQIVDGRMYSVGERHGIQTRVRNTKLIFMHLMHQYKLPDVDISWVSVDDVVMDLKAGRSNDCPEHGPVLVMTKQPHHDHCIMYPDFTFWDWEEAYAVPWQDMPKVMGDAAAREPWKNRKEKLFARAFNLGEARNTLKDNEGELAKHPLMDARIIDWHADPGSFVDLQDHCSNKWLLHTAGNTYSVRLKYLLFCKSAVVLPDSPWQEFFYHMLQAGHNVLRVDALTHENRAMHLPAVADYLREHEEEAEEIGQAGAAFARKHLSSESVALYYKGLIESYAGLMKFKPTVHPDAVPIDKSLLNDFARPFHERTCNVCPRT</sequence>
<keyword evidence="4" id="KW-1133">Transmembrane helix</keyword>
<evidence type="ECO:0000256" key="4">
    <source>
        <dbReference type="SAM" id="Phobius"/>
    </source>
</evidence>
<dbReference type="EMBL" id="JALJOV010000202">
    <property type="protein sequence ID" value="KAK9865955.1"/>
    <property type="molecule type" value="Genomic_DNA"/>
</dbReference>
<dbReference type="PANTHER" id="PTHR12203">
    <property type="entry name" value="KDEL LYS-ASP-GLU-LEU CONTAINING - RELATED"/>
    <property type="match status" value="1"/>
</dbReference>
<feature type="compositionally biased region" description="Low complexity" evidence="3">
    <location>
        <begin position="60"/>
        <end position="70"/>
    </location>
</feature>
<gene>
    <name evidence="6" type="ORF">WJX84_004739</name>
</gene>
<evidence type="ECO:0000313" key="6">
    <source>
        <dbReference type="EMBL" id="KAK9865955.1"/>
    </source>
</evidence>
<dbReference type="InterPro" id="IPR051091">
    <property type="entry name" value="O-Glucosyltr/Glycosyltrsf_90"/>
</dbReference>
<keyword evidence="2" id="KW-0808">Transferase</keyword>
<accession>A0AAW1TB21</accession>
<keyword evidence="4" id="KW-0812">Transmembrane</keyword>
<evidence type="ECO:0000313" key="7">
    <source>
        <dbReference type="Proteomes" id="UP001485043"/>
    </source>
</evidence>
<reference evidence="6 7" key="1">
    <citation type="journal article" date="2024" name="Nat. Commun.">
        <title>Phylogenomics reveals the evolutionary origins of lichenization in chlorophyte algae.</title>
        <authorList>
            <person name="Puginier C."/>
            <person name="Libourel C."/>
            <person name="Otte J."/>
            <person name="Skaloud P."/>
            <person name="Haon M."/>
            <person name="Grisel S."/>
            <person name="Petersen M."/>
            <person name="Berrin J.G."/>
            <person name="Delaux P.M."/>
            <person name="Dal Grande F."/>
            <person name="Keller J."/>
        </authorList>
    </citation>
    <scope>NUCLEOTIDE SEQUENCE [LARGE SCALE GENOMIC DNA]</scope>
    <source>
        <strain evidence="6 7">SAG 2523</strain>
    </source>
</reference>
<dbReference type="GO" id="GO:0016740">
    <property type="term" value="F:transferase activity"/>
    <property type="evidence" value="ECO:0007669"/>
    <property type="project" value="UniProtKB-KW"/>
</dbReference>
<evidence type="ECO:0000256" key="3">
    <source>
        <dbReference type="SAM" id="MobiDB-lite"/>
    </source>
</evidence>
<feature type="transmembrane region" description="Helical" evidence="4">
    <location>
        <begin position="26"/>
        <end position="47"/>
    </location>
</feature>
<comment type="caution">
    <text evidence="6">The sequence shown here is derived from an EMBL/GenBank/DDBJ whole genome shotgun (WGS) entry which is preliminary data.</text>
</comment>
<dbReference type="AlphaFoldDB" id="A0AAW1TB21"/>
<protein>
    <recommendedName>
        <fullName evidence="5">Glycosyl transferase CAP10 domain-containing protein</fullName>
    </recommendedName>
</protein>
<keyword evidence="7" id="KW-1185">Reference proteome</keyword>
<organism evidence="6 7">
    <name type="scientific">Apatococcus fuscideae</name>
    <dbReference type="NCBI Taxonomy" id="2026836"/>
    <lineage>
        <taxon>Eukaryota</taxon>
        <taxon>Viridiplantae</taxon>
        <taxon>Chlorophyta</taxon>
        <taxon>core chlorophytes</taxon>
        <taxon>Trebouxiophyceae</taxon>
        <taxon>Chlorellales</taxon>
        <taxon>Chlorellaceae</taxon>
        <taxon>Apatococcus</taxon>
    </lineage>
</organism>
<evidence type="ECO:0000259" key="5">
    <source>
        <dbReference type="SMART" id="SM00672"/>
    </source>
</evidence>
<evidence type="ECO:0000256" key="1">
    <source>
        <dbReference type="ARBA" id="ARBA00010118"/>
    </source>
</evidence>
<dbReference type="SMART" id="SM00672">
    <property type="entry name" value="CAP10"/>
    <property type="match status" value="1"/>
</dbReference>
<dbReference type="Proteomes" id="UP001485043">
    <property type="component" value="Unassembled WGS sequence"/>
</dbReference>
<dbReference type="PANTHER" id="PTHR12203:SF35">
    <property type="entry name" value="PROTEIN O-GLUCOSYLTRANSFERASE 1"/>
    <property type="match status" value="1"/>
</dbReference>
<proteinExistence type="inferred from homology"/>
<feature type="domain" description="Glycosyl transferase CAP10" evidence="5">
    <location>
        <begin position="160"/>
        <end position="409"/>
    </location>
</feature>